<dbReference type="EMBL" id="CP032125">
    <property type="protein sequence ID" value="AXX97241.1"/>
    <property type="molecule type" value="Genomic_DNA"/>
</dbReference>
<organism evidence="1 2">
    <name type="scientific">Profundibacter amoris</name>
    <dbReference type="NCBI Taxonomy" id="2171755"/>
    <lineage>
        <taxon>Bacteria</taxon>
        <taxon>Pseudomonadati</taxon>
        <taxon>Pseudomonadota</taxon>
        <taxon>Alphaproteobacteria</taxon>
        <taxon>Rhodobacterales</taxon>
        <taxon>Paracoccaceae</taxon>
        <taxon>Profundibacter</taxon>
    </lineage>
</organism>
<dbReference type="OrthoDB" id="7867925at2"/>
<keyword evidence="2" id="KW-1185">Reference proteome</keyword>
<evidence type="ECO:0000313" key="1">
    <source>
        <dbReference type="EMBL" id="AXX97241.1"/>
    </source>
</evidence>
<protein>
    <submittedName>
        <fullName evidence="1">Uncharacterized protein</fullName>
    </submittedName>
</protein>
<dbReference type="AlphaFoldDB" id="A0A347UEG3"/>
<reference evidence="1 2" key="1">
    <citation type="submission" date="2018-09" db="EMBL/GenBank/DDBJ databases">
        <title>Profundibacter amoris BAR1 gen. nov., sp. nov., a new member of the Roseobacter clade isolated at Lokis Castle Vent Field on the Arctic Mid-Oceanic Ridge.</title>
        <authorList>
            <person name="Le Moine Bauer S."/>
            <person name="Sjoeberg A.G."/>
            <person name="L'Haridon S."/>
            <person name="Stokke R."/>
            <person name="Roalkvam I."/>
            <person name="Steen I.H."/>
            <person name="Dahle H."/>
        </authorList>
    </citation>
    <scope>NUCLEOTIDE SEQUENCE [LARGE SCALE GENOMIC DNA]</scope>
    <source>
        <strain evidence="1 2">BAR1</strain>
    </source>
</reference>
<proteinExistence type="predicted"/>
<gene>
    <name evidence="1" type="ORF">BAR1_04410</name>
</gene>
<name>A0A347UEG3_9RHOB</name>
<evidence type="ECO:0000313" key="2">
    <source>
        <dbReference type="Proteomes" id="UP000261704"/>
    </source>
</evidence>
<dbReference type="Proteomes" id="UP000261704">
    <property type="component" value="Chromosome"/>
</dbReference>
<dbReference type="KEGG" id="pamo:BAR1_04410"/>
<sequence>MITDNLIDRLNAQAAHHLVAKVRNGRRRALAIISRYCVVTTDDGRETREVIFGQPPTIGQLEAHVGPDAWVVSVKMRRVPRSARQRQALAAE</sequence>
<accession>A0A347UEG3</accession>